<dbReference type="PANTHER" id="PTHR35205:SF1">
    <property type="entry name" value="ZU5 DOMAIN-CONTAINING PROTEIN"/>
    <property type="match status" value="1"/>
</dbReference>
<sequence>MDTSMHRCIGTSVHRKSRLAIEHCHRVRQQSPDTWVFWVHASNAARCEESLRNLADRAKIPGRQDRDSNIFQLFGNWLQDGKVGKWILVLDNVDDDELLQKPLSTWVGTQENTPRHVPTQPPLRYLLENSNGSIIVTSRNRAVALEIADHKKNLIEVLPMNSTDALLLLKNKLDESAEKEESVQLVEELEFMPLVITQAASYINHRSP</sequence>
<organism evidence="1 2">
    <name type="scientific">Penicillium malachiteum</name>
    <dbReference type="NCBI Taxonomy" id="1324776"/>
    <lineage>
        <taxon>Eukaryota</taxon>
        <taxon>Fungi</taxon>
        <taxon>Dikarya</taxon>
        <taxon>Ascomycota</taxon>
        <taxon>Pezizomycotina</taxon>
        <taxon>Eurotiomycetes</taxon>
        <taxon>Eurotiomycetidae</taxon>
        <taxon>Eurotiales</taxon>
        <taxon>Aspergillaceae</taxon>
        <taxon>Penicillium</taxon>
    </lineage>
</organism>
<keyword evidence="2" id="KW-1185">Reference proteome</keyword>
<evidence type="ECO:0000313" key="2">
    <source>
        <dbReference type="Proteomes" id="UP001215712"/>
    </source>
</evidence>
<reference evidence="1" key="2">
    <citation type="submission" date="2023-01" db="EMBL/GenBank/DDBJ databases">
        <authorList>
            <person name="Petersen C."/>
        </authorList>
    </citation>
    <scope>NUCLEOTIDE SEQUENCE</scope>
    <source>
        <strain evidence="1">IBT 17514</strain>
    </source>
</reference>
<dbReference type="EMBL" id="JAQJAN010000024">
    <property type="protein sequence ID" value="KAJ5700895.1"/>
    <property type="molecule type" value="Genomic_DNA"/>
</dbReference>
<evidence type="ECO:0008006" key="3">
    <source>
        <dbReference type="Google" id="ProtNLM"/>
    </source>
</evidence>
<gene>
    <name evidence="1" type="ORF">N7493_011941</name>
</gene>
<name>A0AAD6H9Z2_9EURO</name>
<proteinExistence type="predicted"/>
<evidence type="ECO:0000313" key="1">
    <source>
        <dbReference type="EMBL" id="KAJ5700895.1"/>
    </source>
</evidence>
<dbReference type="Proteomes" id="UP001215712">
    <property type="component" value="Unassembled WGS sequence"/>
</dbReference>
<dbReference type="PANTHER" id="PTHR35205">
    <property type="entry name" value="NB-ARC AND TPR DOMAIN PROTEIN"/>
    <property type="match status" value="1"/>
</dbReference>
<dbReference type="InterPro" id="IPR027417">
    <property type="entry name" value="P-loop_NTPase"/>
</dbReference>
<accession>A0AAD6H9Z2</accession>
<dbReference type="AlphaFoldDB" id="A0AAD6H9Z2"/>
<reference evidence="1" key="1">
    <citation type="journal article" date="2023" name="IMA Fungus">
        <title>Comparative genomic study of the Penicillium genus elucidates a diverse pangenome and 15 lateral gene transfer events.</title>
        <authorList>
            <person name="Petersen C."/>
            <person name="Sorensen T."/>
            <person name="Nielsen M.R."/>
            <person name="Sondergaard T.E."/>
            <person name="Sorensen J.L."/>
            <person name="Fitzpatrick D.A."/>
            <person name="Frisvad J.C."/>
            <person name="Nielsen K.L."/>
        </authorList>
    </citation>
    <scope>NUCLEOTIDE SEQUENCE</scope>
    <source>
        <strain evidence="1">IBT 17514</strain>
    </source>
</reference>
<protein>
    <recommendedName>
        <fullName evidence="3">NB-ARC domain-containing protein</fullName>
    </recommendedName>
</protein>
<dbReference type="SUPFAM" id="SSF52540">
    <property type="entry name" value="P-loop containing nucleoside triphosphate hydrolases"/>
    <property type="match status" value="1"/>
</dbReference>
<dbReference type="Gene3D" id="3.40.50.300">
    <property type="entry name" value="P-loop containing nucleotide triphosphate hydrolases"/>
    <property type="match status" value="1"/>
</dbReference>
<comment type="caution">
    <text evidence="1">The sequence shown here is derived from an EMBL/GenBank/DDBJ whole genome shotgun (WGS) entry which is preliminary data.</text>
</comment>